<organism evidence="1 2">
    <name type="scientific">Champsocephalus esox</name>
    <name type="common">pike icefish</name>
    <dbReference type="NCBI Taxonomy" id="159716"/>
    <lineage>
        <taxon>Eukaryota</taxon>
        <taxon>Metazoa</taxon>
        <taxon>Chordata</taxon>
        <taxon>Craniata</taxon>
        <taxon>Vertebrata</taxon>
        <taxon>Euteleostomi</taxon>
        <taxon>Actinopterygii</taxon>
        <taxon>Neopterygii</taxon>
        <taxon>Teleostei</taxon>
        <taxon>Neoteleostei</taxon>
        <taxon>Acanthomorphata</taxon>
        <taxon>Eupercaria</taxon>
        <taxon>Perciformes</taxon>
        <taxon>Notothenioidei</taxon>
        <taxon>Channichthyidae</taxon>
        <taxon>Champsocephalus</taxon>
    </lineage>
</organism>
<name>A0AAN8GL98_9TELE</name>
<gene>
    <name evidence="1" type="ORF">CesoFtcFv8_020515</name>
</gene>
<accession>A0AAN8GL98</accession>
<protein>
    <submittedName>
        <fullName evidence="1">Uncharacterized protein</fullName>
    </submittedName>
</protein>
<evidence type="ECO:0000313" key="2">
    <source>
        <dbReference type="Proteomes" id="UP001335648"/>
    </source>
</evidence>
<dbReference type="Proteomes" id="UP001335648">
    <property type="component" value="Unassembled WGS sequence"/>
</dbReference>
<comment type="caution">
    <text evidence="1">The sequence shown here is derived from an EMBL/GenBank/DDBJ whole genome shotgun (WGS) entry which is preliminary data.</text>
</comment>
<reference evidence="1 2" key="1">
    <citation type="journal article" date="2023" name="Mol. Biol. Evol.">
        <title>Genomics of Secondarily Temperate Adaptation in the Only Non-Antarctic Icefish.</title>
        <authorList>
            <person name="Rivera-Colon A.G."/>
            <person name="Rayamajhi N."/>
            <person name="Minhas B.F."/>
            <person name="Madrigal G."/>
            <person name="Bilyk K.T."/>
            <person name="Yoon V."/>
            <person name="Hune M."/>
            <person name="Gregory S."/>
            <person name="Cheng C.H.C."/>
            <person name="Catchen J.M."/>
        </authorList>
    </citation>
    <scope>NUCLEOTIDE SEQUENCE [LARGE SCALE GENOMIC DNA]</scope>
    <source>
        <strain evidence="1">JC2023a</strain>
    </source>
</reference>
<dbReference type="EMBL" id="JAULUE010002062">
    <property type="protein sequence ID" value="KAK5881873.1"/>
    <property type="molecule type" value="Genomic_DNA"/>
</dbReference>
<keyword evidence="2" id="KW-1185">Reference proteome</keyword>
<sequence>MHEGLWTLTCGQVSVLCPACPQRLRSVSMGSAALMTCLRGGAPLRDHPPPCPGTRFLLFTQKDRYYQARAAFISCFIPARKEMLSLILYGNTICGSSVDQ</sequence>
<evidence type="ECO:0000313" key="1">
    <source>
        <dbReference type="EMBL" id="KAK5881873.1"/>
    </source>
</evidence>
<dbReference type="AlphaFoldDB" id="A0AAN8GL98"/>
<proteinExistence type="predicted"/>